<dbReference type="Proteomes" id="UP000594569">
    <property type="component" value="Chromosome"/>
</dbReference>
<dbReference type="InterPro" id="IPR019650">
    <property type="entry name" value="DUF2513"/>
</dbReference>
<name>A0A0Z8IFG7_STRSU</name>
<evidence type="ECO:0000313" key="1">
    <source>
        <dbReference type="EMBL" id="QPO26435.1"/>
    </source>
</evidence>
<organism evidence="1 2">
    <name type="scientific">Streptococcus suis</name>
    <dbReference type="NCBI Taxonomy" id="1307"/>
    <lineage>
        <taxon>Bacteria</taxon>
        <taxon>Bacillati</taxon>
        <taxon>Bacillota</taxon>
        <taxon>Bacilli</taxon>
        <taxon>Lactobacillales</taxon>
        <taxon>Streptococcaceae</taxon>
        <taxon>Streptococcus</taxon>
    </lineage>
</organism>
<accession>A0A0Z8IFG7</accession>
<dbReference type="AlphaFoldDB" id="A0A0Z8IFG7"/>
<proteinExistence type="predicted"/>
<reference evidence="1 2" key="1">
    <citation type="submission" date="2020-12" db="EMBL/GenBank/DDBJ databases">
        <title>Nonconservative transfer and diversity of a new family of integrative and conjugative elements associated with antibiotic resistance in zoonotic pathogen Streptococcus suis.</title>
        <authorList>
            <person name="Huang J."/>
        </authorList>
    </citation>
    <scope>NUCLEOTIDE SEQUENCE [LARGE SCALE GENOMIC DNA]</scope>
    <source>
        <strain evidence="1 2">YZDH1</strain>
    </source>
</reference>
<dbReference type="RefSeq" id="WP_043025156.1">
    <property type="nucleotide sequence ID" value="NZ_CEDT01000013.1"/>
</dbReference>
<dbReference type="Pfam" id="PF10711">
    <property type="entry name" value="DUF2513"/>
    <property type="match status" value="1"/>
</dbReference>
<gene>
    <name evidence="1" type="ORF">I5V48_10910</name>
</gene>
<dbReference type="EMBL" id="CP065430">
    <property type="protein sequence ID" value="QPO26435.1"/>
    <property type="molecule type" value="Genomic_DNA"/>
</dbReference>
<protein>
    <submittedName>
        <fullName evidence="1">DUF2513 domain-containing protein</fullName>
    </submittedName>
</protein>
<sequence length="127" mass="14667">MKFNPEIARDILLDIEELHQYPESFVFSASEKFNRAKKYDIDMISYHCDKLAEAGYIKWAPQYASDVLYIGFIDGLTYDGHQFLESVRSEKIWRETKARTKKLGVVTINILSQIASNIISEMINGPK</sequence>
<evidence type="ECO:0000313" key="2">
    <source>
        <dbReference type="Proteomes" id="UP000594569"/>
    </source>
</evidence>